<evidence type="ECO:0008006" key="7">
    <source>
        <dbReference type="Google" id="ProtNLM"/>
    </source>
</evidence>
<comment type="caution">
    <text evidence="5">The sequence shown here is derived from an EMBL/GenBank/DDBJ whole genome shotgun (WGS) entry which is preliminary data.</text>
</comment>
<dbReference type="EMBL" id="VIGI01000003">
    <property type="protein sequence ID" value="KAB8302809.1"/>
    <property type="molecule type" value="Genomic_DNA"/>
</dbReference>
<gene>
    <name evidence="5" type="ORF">EYC80_006154</name>
</gene>
<evidence type="ECO:0000256" key="3">
    <source>
        <dbReference type="SAM" id="MobiDB-lite"/>
    </source>
</evidence>
<dbReference type="Pfam" id="PF11999">
    <property type="entry name" value="Ice_binding"/>
    <property type="match status" value="1"/>
</dbReference>
<evidence type="ECO:0000313" key="6">
    <source>
        <dbReference type="Proteomes" id="UP000326757"/>
    </source>
</evidence>
<organism evidence="5 6">
    <name type="scientific">Monilinia laxa</name>
    <name type="common">Brown rot fungus</name>
    <name type="synonym">Sclerotinia laxa</name>
    <dbReference type="NCBI Taxonomy" id="61186"/>
    <lineage>
        <taxon>Eukaryota</taxon>
        <taxon>Fungi</taxon>
        <taxon>Dikarya</taxon>
        <taxon>Ascomycota</taxon>
        <taxon>Pezizomycotina</taxon>
        <taxon>Leotiomycetes</taxon>
        <taxon>Helotiales</taxon>
        <taxon>Sclerotiniaceae</taxon>
        <taxon>Monilinia</taxon>
    </lineage>
</organism>
<keyword evidence="6" id="KW-1185">Reference proteome</keyword>
<evidence type="ECO:0000256" key="4">
    <source>
        <dbReference type="SAM" id="SignalP"/>
    </source>
</evidence>
<dbReference type="AlphaFoldDB" id="A0A5N6KHU7"/>
<protein>
    <recommendedName>
        <fullName evidence="7">Ice-binding protein</fullName>
    </recommendedName>
</protein>
<name>A0A5N6KHU7_MONLA</name>
<feature type="region of interest" description="Disordered" evidence="3">
    <location>
        <begin position="227"/>
        <end position="278"/>
    </location>
</feature>
<feature type="region of interest" description="Disordered" evidence="3">
    <location>
        <begin position="299"/>
        <end position="324"/>
    </location>
</feature>
<evidence type="ECO:0000256" key="2">
    <source>
        <dbReference type="ARBA" id="ARBA00022729"/>
    </source>
</evidence>
<sequence length="336" mass="33135">MHITSPLYWMTALLAPGLAQVNLGTAASYGALAESGITNTGPTVVNGNIGSTGSSIIGFPPGVVVGTSETATAAVIQARADALTAYNTAQGLRGGIDSTANSELGGQTLQAGVYSYTNGASLTGILTLDAAGNSAATWVFQIASTLIAGSASSVVLINGASACNVYWAVGSSATIGSTSAFVGNILASASISLITGATNQGGLYAGAAIILDDNVISAGICSPIVSTSSESLSPTTSTSSTSVSPTSVPITTSTLSTSASTSSTPVPTTPVTSSSAKTSSKSSITKTIKTTTLNTTTSPGYGYTTSKSTSSSRKSSSTSKVSVPTYGYGYGKRVVF</sequence>
<feature type="chain" id="PRO_5024902314" description="Ice-binding protein" evidence="4">
    <location>
        <begin position="20"/>
        <end position="336"/>
    </location>
</feature>
<keyword evidence="2 4" id="KW-0732">Signal</keyword>
<dbReference type="Proteomes" id="UP000326757">
    <property type="component" value="Unassembled WGS sequence"/>
</dbReference>
<evidence type="ECO:0000313" key="5">
    <source>
        <dbReference type="EMBL" id="KAB8302809.1"/>
    </source>
</evidence>
<accession>A0A5N6KHU7</accession>
<reference evidence="5 6" key="1">
    <citation type="submission" date="2019-06" db="EMBL/GenBank/DDBJ databases">
        <title>Genome Sequence of the Brown Rot Fungal Pathogen Monilinia laxa.</title>
        <authorList>
            <person name="De Miccolis Angelini R.M."/>
            <person name="Landi L."/>
            <person name="Abate D."/>
            <person name="Pollastro S."/>
            <person name="Romanazzi G."/>
            <person name="Faretra F."/>
        </authorList>
    </citation>
    <scope>NUCLEOTIDE SEQUENCE [LARGE SCALE GENOMIC DNA]</scope>
    <source>
        <strain evidence="5 6">Mlax316</strain>
    </source>
</reference>
<feature type="signal peptide" evidence="4">
    <location>
        <begin position="1"/>
        <end position="19"/>
    </location>
</feature>
<proteinExistence type="inferred from homology"/>
<evidence type="ECO:0000256" key="1">
    <source>
        <dbReference type="ARBA" id="ARBA00005445"/>
    </source>
</evidence>
<dbReference type="InterPro" id="IPR021884">
    <property type="entry name" value="Ice-bd_prot"/>
</dbReference>
<comment type="similarity">
    <text evidence="1">Belongs to the ice-binding protein family.</text>
</comment>
<dbReference type="OrthoDB" id="10264374at2759"/>